<organism evidence="1 2">
    <name type="scientific">Escherichia coli</name>
    <dbReference type="NCBI Taxonomy" id="562"/>
    <lineage>
        <taxon>Bacteria</taxon>
        <taxon>Pseudomonadati</taxon>
        <taxon>Pseudomonadota</taxon>
        <taxon>Gammaproteobacteria</taxon>
        <taxon>Enterobacterales</taxon>
        <taxon>Enterobacteriaceae</taxon>
        <taxon>Escherichia</taxon>
    </lineage>
</organism>
<evidence type="ECO:0000313" key="1">
    <source>
        <dbReference type="EMBL" id="STI88460.1"/>
    </source>
</evidence>
<sequence length="116" mass="13607">MRMIAQRRDLRVWVHFDKAAGELIAIANTNQPGVVLCTSNAQRQQLLKHNRYFLTVRRSQRIKLQWVFANGQRFFMRRTRNRAIDIGERAASGFIPRPDFRGLISIVCHSELPSEW</sequence>
<accession>A0A376UGS1</accession>
<reference evidence="1 2" key="1">
    <citation type="submission" date="2018-06" db="EMBL/GenBank/DDBJ databases">
        <authorList>
            <consortium name="Pathogen Informatics"/>
            <person name="Doyle S."/>
        </authorList>
    </citation>
    <scope>NUCLEOTIDE SEQUENCE [LARGE SCALE GENOMIC DNA]</scope>
    <source>
        <strain evidence="1 2">NCTC8622</strain>
    </source>
</reference>
<dbReference type="AlphaFoldDB" id="A0A376UGS1"/>
<protein>
    <submittedName>
        <fullName evidence="1">Uncharacterized protein</fullName>
    </submittedName>
</protein>
<name>A0A376UGS1_ECOLX</name>
<dbReference type="Proteomes" id="UP000254079">
    <property type="component" value="Unassembled WGS sequence"/>
</dbReference>
<gene>
    <name evidence="1" type="ORF">NCTC8622_07659</name>
</gene>
<proteinExistence type="predicted"/>
<evidence type="ECO:0000313" key="2">
    <source>
        <dbReference type="Proteomes" id="UP000254079"/>
    </source>
</evidence>
<dbReference type="EMBL" id="UGCP01000002">
    <property type="protein sequence ID" value="STI88460.1"/>
    <property type="molecule type" value="Genomic_DNA"/>
</dbReference>